<dbReference type="STRING" id="573321.SAMN04488505_103229"/>
<dbReference type="PANTHER" id="PTHR30383:SF5">
    <property type="entry name" value="SGNH HYDROLASE-TYPE ESTERASE DOMAIN-CONTAINING PROTEIN"/>
    <property type="match status" value="1"/>
</dbReference>
<dbReference type="InterPro" id="IPR019734">
    <property type="entry name" value="TPR_rpt"/>
</dbReference>
<accession>A0A1H7V655</accession>
<evidence type="ECO:0000256" key="1">
    <source>
        <dbReference type="PROSITE-ProRule" id="PRU00339"/>
    </source>
</evidence>
<dbReference type="SUPFAM" id="SSF48452">
    <property type="entry name" value="TPR-like"/>
    <property type="match status" value="2"/>
</dbReference>
<gene>
    <name evidence="2" type="ORF">SAMN04488505_103229</name>
</gene>
<dbReference type="GO" id="GO:0004622">
    <property type="term" value="F:phosphatidylcholine lysophospholipase activity"/>
    <property type="evidence" value="ECO:0007669"/>
    <property type="project" value="TreeGrafter"/>
</dbReference>
<name>A0A1H7V655_9BACT</name>
<dbReference type="Gene3D" id="1.25.40.10">
    <property type="entry name" value="Tetratricopeptide repeat domain"/>
    <property type="match status" value="1"/>
</dbReference>
<evidence type="ECO:0000313" key="3">
    <source>
        <dbReference type="Proteomes" id="UP000198984"/>
    </source>
</evidence>
<sequence length="663" mass="74325">MNTKNRLRLFKAISIGLALLAIVMLELLLRAFHYGHDLRLFIEAPADNRYLVLNPDASKKYFLNQRIATTGNSELFKKEKDKNTCRIFVLGESTTIGYPYYHNGAFHRWLQYRLMHSFPDRDFEIINLSLTAVNSFTVLGFAREVVRYQPDAVLIYTGHNEFYGSLGVGSTERIAGNPRLVNLVLALREYKIMQLLTNTYEKILSRTAGPEATAGKARMELMVAAQQIPYGSTLYKRGIAQFQANMDATLQLLDKKGIPVFVSNLVSNEKDLKPFISLGPDSAQAPAFQKTYTAALQALENKDSAAAFTGFQQAEKLYNGYAATHYYLGRLLLAKGDAVTARQELSTARDLDALRFRAPAALNNIIPQLCSKYRNAHLVNAKAAFEQLSADHIIGNELLLEHVHPNLQGYAVLSDAFYNSMQQAGFFPKDSMNLAQLLRAMPITRVDSLAGAYRIANLKRSWPFTTVPVKDTLAVNTEEERLAYGLAFQHTYWPAVMDTLYNYYAGKADWAGAAAVVGTLVLEHPADAPLYERAANLYGKLNDFNNAAFYFRKAFALAPTFEMARTLFVLYLKMDQPLAAMPYLDYAMQHNDRGLNLAPVKQLTAEIIQLQQTTTPEALNPVVNKYRQMGNNEGAASYLEKLLKTDPGNKQALLLLGEVRNRR</sequence>
<dbReference type="InterPro" id="IPR036514">
    <property type="entry name" value="SGNH_hydro_sf"/>
</dbReference>
<dbReference type="InterPro" id="IPR011990">
    <property type="entry name" value="TPR-like_helical_dom_sf"/>
</dbReference>
<dbReference type="SUPFAM" id="SSF52266">
    <property type="entry name" value="SGNH hydrolase"/>
    <property type="match status" value="1"/>
</dbReference>
<dbReference type="Pfam" id="PF13181">
    <property type="entry name" value="TPR_8"/>
    <property type="match status" value="1"/>
</dbReference>
<keyword evidence="3" id="KW-1185">Reference proteome</keyword>
<dbReference type="Gene3D" id="3.40.50.1110">
    <property type="entry name" value="SGNH hydrolase"/>
    <property type="match status" value="2"/>
</dbReference>
<proteinExistence type="predicted"/>
<keyword evidence="1" id="KW-0802">TPR repeat</keyword>
<dbReference type="Proteomes" id="UP000198984">
    <property type="component" value="Unassembled WGS sequence"/>
</dbReference>
<feature type="repeat" description="TPR" evidence="1">
    <location>
        <begin position="528"/>
        <end position="561"/>
    </location>
</feature>
<dbReference type="SMART" id="SM00028">
    <property type="entry name" value="TPR"/>
    <property type="match status" value="3"/>
</dbReference>
<dbReference type="EMBL" id="FOBB01000003">
    <property type="protein sequence ID" value="SEM04686.1"/>
    <property type="molecule type" value="Genomic_DNA"/>
</dbReference>
<dbReference type="PANTHER" id="PTHR30383">
    <property type="entry name" value="THIOESTERASE 1/PROTEASE 1/LYSOPHOSPHOLIPASE L1"/>
    <property type="match status" value="1"/>
</dbReference>
<dbReference type="RefSeq" id="WP_089912638.1">
    <property type="nucleotide sequence ID" value="NZ_FOBB01000003.1"/>
</dbReference>
<dbReference type="OrthoDB" id="239390at2"/>
<dbReference type="InterPro" id="IPR051532">
    <property type="entry name" value="Ester_Hydrolysis_Enzymes"/>
</dbReference>
<evidence type="ECO:0000313" key="2">
    <source>
        <dbReference type="EMBL" id="SEM04686.1"/>
    </source>
</evidence>
<protein>
    <submittedName>
        <fullName evidence="2">Tetratricopeptide repeat-containing protein</fullName>
    </submittedName>
</protein>
<dbReference type="AlphaFoldDB" id="A0A1H7V655"/>
<reference evidence="2 3" key="1">
    <citation type="submission" date="2016-10" db="EMBL/GenBank/DDBJ databases">
        <authorList>
            <person name="de Groot N.N."/>
        </authorList>
    </citation>
    <scope>NUCLEOTIDE SEQUENCE [LARGE SCALE GENOMIC DNA]</scope>
    <source>
        <strain evidence="2 3">DSM 21039</strain>
    </source>
</reference>
<dbReference type="PROSITE" id="PS50005">
    <property type="entry name" value="TPR"/>
    <property type="match status" value="1"/>
</dbReference>
<organism evidence="2 3">
    <name type="scientific">Chitinophaga rupis</name>
    <dbReference type="NCBI Taxonomy" id="573321"/>
    <lineage>
        <taxon>Bacteria</taxon>
        <taxon>Pseudomonadati</taxon>
        <taxon>Bacteroidota</taxon>
        <taxon>Chitinophagia</taxon>
        <taxon>Chitinophagales</taxon>
        <taxon>Chitinophagaceae</taxon>
        <taxon>Chitinophaga</taxon>
    </lineage>
</organism>